<dbReference type="KEGG" id="csa:Csal_2292"/>
<evidence type="ECO:0000313" key="2">
    <source>
        <dbReference type="EMBL" id="ABE59642.1"/>
    </source>
</evidence>
<proteinExistence type="predicted"/>
<keyword evidence="1" id="KW-0812">Transmembrane</keyword>
<dbReference type="HOGENOM" id="CLU_1709995_0_0_6"/>
<organism evidence="2 3">
    <name type="scientific">Chromohalobacter israelensis (strain ATCC BAA-138 / DSM 3043 / CIP 106854 / NCIMB 13768 / 1H11)</name>
    <name type="common">Chromohalobacter salexigens</name>
    <dbReference type="NCBI Taxonomy" id="290398"/>
    <lineage>
        <taxon>Bacteria</taxon>
        <taxon>Pseudomonadati</taxon>
        <taxon>Pseudomonadota</taxon>
        <taxon>Gammaproteobacteria</taxon>
        <taxon>Oceanospirillales</taxon>
        <taxon>Halomonadaceae</taxon>
        <taxon>Chromohalobacter</taxon>
    </lineage>
</organism>
<dbReference type="AlphaFoldDB" id="Q1QV66"/>
<gene>
    <name evidence="2" type="ordered locus">Csal_2292</name>
</gene>
<evidence type="ECO:0000313" key="3">
    <source>
        <dbReference type="Proteomes" id="UP000000239"/>
    </source>
</evidence>
<name>Q1QV66_CHRI1</name>
<evidence type="ECO:0000256" key="1">
    <source>
        <dbReference type="SAM" id="Phobius"/>
    </source>
</evidence>
<keyword evidence="1" id="KW-0472">Membrane</keyword>
<dbReference type="STRING" id="290398.Csal_2292"/>
<dbReference type="GeneID" id="95335003"/>
<dbReference type="eggNOG" id="ENOG50348XX">
    <property type="taxonomic scope" value="Bacteria"/>
</dbReference>
<keyword evidence="3" id="KW-1185">Reference proteome</keyword>
<dbReference type="OrthoDB" id="9816361at2"/>
<feature type="transmembrane region" description="Helical" evidence="1">
    <location>
        <begin position="85"/>
        <end position="118"/>
    </location>
</feature>
<accession>Q1QV66</accession>
<dbReference type="Proteomes" id="UP000000239">
    <property type="component" value="Chromosome"/>
</dbReference>
<dbReference type="EMBL" id="CP000285">
    <property type="protein sequence ID" value="ABE59642.1"/>
    <property type="molecule type" value="Genomic_DNA"/>
</dbReference>
<protein>
    <submittedName>
        <fullName evidence="2">Uncharacterized protein</fullName>
    </submittedName>
</protein>
<sequence>MQGKLESFDDDAQRGVIVGDDDGHRYWFTLADWRGRGLPREGSRLRFDARGERAEQVFDAPVPQRVARHTRDDQGRVKSSLLSPWAVAALVLVAVAPLFAVWMPLVDALAVLMAWAGIRQVRRAPARYKGQALCGAAIAIAVLSVLSTGLLSL</sequence>
<keyword evidence="1" id="KW-1133">Transmembrane helix</keyword>
<reference evidence="2 3" key="1">
    <citation type="journal article" date="2011" name="Stand. Genomic Sci.">
        <title>Complete genome sequence of the halophilic and highly halotolerant Chromohalobacter salexigens type strain (1H11(T)).</title>
        <authorList>
            <person name="Copeland A."/>
            <person name="O'Connor K."/>
            <person name="Lucas S."/>
            <person name="Lapidus A."/>
            <person name="Berry K.W."/>
            <person name="Detter J.C."/>
            <person name="Del Rio T.G."/>
            <person name="Hammon N."/>
            <person name="Dalin E."/>
            <person name="Tice H."/>
            <person name="Pitluck S."/>
            <person name="Bruce D."/>
            <person name="Goodwin L."/>
            <person name="Han C."/>
            <person name="Tapia R."/>
            <person name="Saunders E."/>
            <person name="Schmutz J."/>
            <person name="Brettin T."/>
            <person name="Larimer F."/>
            <person name="Land M."/>
            <person name="Hauser L."/>
            <person name="Vargas C."/>
            <person name="Nieto J.J."/>
            <person name="Kyrpides N.C."/>
            <person name="Ivanova N."/>
            <person name="Goker M."/>
            <person name="Klenk H.P."/>
            <person name="Csonka L.N."/>
            <person name="Woyke T."/>
        </authorList>
    </citation>
    <scope>NUCLEOTIDE SEQUENCE [LARGE SCALE GENOMIC DNA]</scope>
    <source>
        <strain evidence="3">ATCC BAA-138 / DSM 3043 / CIP 106854 / NCIMB 13768 / 1H11</strain>
    </source>
</reference>
<dbReference type="RefSeq" id="WP_011507588.1">
    <property type="nucleotide sequence ID" value="NC_007963.1"/>
</dbReference>
<feature type="transmembrane region" description="Helical" evidence="1">
    <location>
        <begin position="130"/>
        <end position="151"/>
    </location>
</feature>